<accession>A0ABV2L0Z9</accession>
<dbReference type="EMBL" id="JBEPMM010000002">
    <property type="protein sequence ID" value="MET3691503.1"/>
    <property type="molecule type" value="Genomic_DNA"/>
</dbReference>
<evidence type="ECO:0000313" key="2">
    <source>
        <dbReference type="Proteomes" id="UP001549145"/>
    </source>
</evidence>
<sequence>MPVFEAKNLDTEFEGAAFLAALLHPSAEARTRALTHGRARAARGALIADPATIEPRFPLRNAEPQVESQSL</sequence>
<dbReference type="RefSeq" id="WP_238275928.1">
    <property type="nucleotide sequence ID" value="NZ_BPQL01000011.1"/>
</dbReference>
<dbReference type="Proteomes" id="UP001549145">
    <property type="component" value="Unassembled WGS sequence"/>
</dbReference>
<reference evidence="1 2" key="1">
    <citation type="submission" date="2024-06" db="EMBL/GenBank/DDBJ databases">
        <title>Genomic Encyclopedia of Type Strains, Phase IV (KMG-IV): sequencing the most valuable type-strain genomes for metagenomic binning, comparative biology and taxonomic classification.</title>
        <authorList>
            <person name="Goeker M."/>
        </authorList>
    </citation>
    <scope>NUCLEOTIDE SEQUENCE [LARGE SCALE GENOMIC DNA]</scope>
    <source>
        <strain evidence="1 2">DSM 21331</strain>
    </source>
</reference>
<name>A0ABV2L0Z9_9HYPH</name>
<organism evidence="1 2">
    <name type="scientific">Methylobacterium goesingense</name>
    <dbReference type="NCBI Taxonomy" id="243690"/>
    <lineage>
        <taxon>Bacteria</taxon>
        <taxon>Pseudomonadati</taxon>
        <taxon>Pseudomonadota</taxon>
        <taxon>Alphaproteobacteria</taxon>
        <taxon>Hyphomicrobiales</taxon>
        <taxon>Methylobacteriaceae</taxon>
        <taxon>Methylobacterium</taxon>
    </lineage>
</organism>
<comment type="caution">
    <text evidence="1">The sequence shown here is derived from an EMBL/GenBank/DDBJ whole genome shotgun (WGS) entry which is preliminary data.</text>
</comment>
<proteinExistence type="predicted"/>
<protein>
    <submittedName>
        <fullName evidence="1">Uncharacterized protein</fullName>
    </submittedName>
</protein>
<gene>
    <name evidence="1" type="ORF">ABID43_001028</name>
</gene>
<keyword evidence="2" id="KW-1185">Reference proteome</keyword>
<evidence type="ECO:0000313" key="1">
    <source>
        <dbReference type="EMBL" id="MET3691503.1"/>
    </source>
</evidence>